<dbReference type="SUPFAM" id="SSF103473">
    <property type="entry name" value="MFS general substrate transporter"/>
    <property type="match status" value="1"/>
</dbReference>
<name>A0A4R6FCQ1_9SPHN</name>
<evidence type="ECO:0008006" key="5">
    <source>
        <dbReference type="Google" id="ProtNLM"/>
    </source>
</evidence>
<evidence type="ECO:0000256" key="2">
    <source>
        <dbReference type="SAM" id="Phobius"/>
    </source>
</evidence>
<evidence type="ECO:0000313" key="3">
    <source>
        <dbReference type="EMBL" id="TDN79001.1"/>
    </source>
</evidence>
<keyword evidence="2" id="KW-0812">Transmembrane</keyword>
<evidence type="ECO:0000313" key="4">
    <source>
        <dbReference type="Proteomes" id="UP000295493"/>
    </source>
</evidence>
<evidence type="ECO:0000256" key="1">
    <source>
        <dbReference type="SAM" id="MobiDB-lite"/>
    </source>
</evidence>
<accession>A0A4R6FCQ1</accession>
<proteinExistence type="predicted"/>
<protein>
    <recommendedName>
        <fullName evidence="5">MFS transporter</fullName>
    </recommendedName>
</protein>
<feature type="region of interest" description="Disordered" evidence="1">
    <location>
        <begin position="1"/>
        <end position="24"/>
    </location>
</feature>
<reference evidence="3 4" key="1">
    <citation type="submission" date="2019-03" db="EMBL/GenBank/DDBJ databases">
        <title>Genomic Encyclopedia of Type Strains, Phase IV (KMG-IV): sequencing the most valuable type-strain genomes for metagenomic binning, comparative biology and taxonomic classification.</title>
        <authorList>
            <person name="Goeker M."/>
        </authorList>
    </citation>
    <scope>NUCLEOTIDE SEQUENCE [LARGE SCALE GENOMIC DNA]</scope>
    <source>
        <strain evidence="3 4">DSM 25059</strain>
    </source>
</reference>
<dbReference type="EMBL" id="SNWD01000014">
    <property type="protein sequence ID" value="TDN79001.1"/>
    <property type="molecule type" value="Genomic_DNA"/>
</dbReference>
<dbReference type="Proteomes" id="UP000295493">
    <property type="component" value="Unassembled WGS sequence"/>
</dbReference>
<keyword evidence="2" id="KW-0472">Membrane</keyword>
<sequence length="74" mass="7893">MSRVLPKPKEGEEDATGKDTGIPTTAVNVPQILSPVMAATLLSVTDNSYTALFIVSGAFVLVGWFLVLQIMSVR</sequence>
<comment type="caution">
    <text evidence="3">The sequence shown here is derived from an EMBL/GenBank/DDBJ whole genome shotgun (WGS) entry which is preliminary data.</text>
</comment>
<dbReference type="AlphaFoldDB" id="A0A4R6FCQ1"/>
<dbReference type="RefSeq" id="WP_188656452.1">
    <property type="nucleotide sequence ID" value="NZ_BMLU01000013.1"/>
</dbReference>
<gene>
    <name evidence="3" type="ORF">EV664_11437</name>
</gene>
<keyword evidence="2" id="KW-1133">Transmembrane helix</keyword>
<organism evidence="3 4">
    <name type="scientific">Stakelama pacifica</name>
    <dbReference type="NCBI Taxonomy" id="517720"/>
    <lineage>
        <taxon>Bacteria</taxon>
        <taxon>Pseudomonadati</taxon>
        <taxon>Pseudomonadota</taxon>
        <taxon>Alphaproteobacteria</taxon>
        <taxon>Sphingomonadales</taxon>
        <taxon>Sphingomonadaceae</taxon>
        <taxon>Stakelama</taxon>
    </lineage>
</organism>
<dbReference type="InterPro" id="IPR036259">
    <property type="entry name" value="MFS_trans_sf"/>
</dbReference>
<keyword evidence="4" id="KW-1185">Reference proteome</keyword>
<feature type="transmembrane region" description="Helical" evidence="2">
    <location>
        <begin position="49"/>
        <end position="68"/>
    </location>
</feature>